<comment type="caution">
    <text evidence="1">The sequence shown here is derived from an EMBL/GenBank/DDBJ whole genome shotgun (WGS) entry which is preliminary data.</text>
</comment>
<accession>A0ACB9ETU4</accession>
<reference evidence="1 2" key="2">
    <citation type="journal article" date="2022" name="Mol. Ecol. Resour.">
        <title>The genomes of chicory, endive, great burdock and yacon provide insights into Asteraceae paleo-polyploidization history and plant inulin production.</title>
        <authorList>
            <person name="Fan W."/>
            <person name="Wang S."/>
            <person name="Wang H."/>
            <person name="Wang A."/>
            <person name="Jiang F."/>
            <person name="Liu H."/>
            <person name="Zhao H."/>
            <person name="Xu D."/>
            <person name="Zhang Y."/>
        </authorList>
    </citation>
    <scope>NUCLEOTIDE SEQUENCE [LARGE SCALE GENOMIC DNA]</scope>
    <source>
        <strain evidence="2">cv. Yunnan</strain>
        <tissue evidence="1">Leaves</tissue>
    </source>
</reference>
<keyword evidence="2" id="KW-1185">Reference proteome</keyword>
<protein>
    <submittedName>
        <fullName evidence="1">Uncharacterized protein</fullName>
    </submittedName>
</protein>
<gene>
    <name evidence="1" type="ORF">L1987_52534</name>
</gene>
<evidence type="ECO:0000313" key="2">
    <source>
        <dbReference type="Proteomes" id="UP001056120"/>
    </source>
</evidence>
<sequence length="154" mass="17264">MVIVFATVIEFSDVMEGFRRNHVLGSMGYSGSKGIAVCDYCICGVIFSVPLLSSINPGLETLFKDPTKLKTKKLHRFVGLLVRISRLIKYTLVVAGHSCCMQVFEKFSKPMLGRKELFKNALRKAAYAWKLINDLRLTGTHLTNCTPRLGVDDF</sequence>
<evidence type="ECO:0000313" key="1">
    <source>
        <dbReference type="EMBL" id="KAI3762111.1"/>
    </source>
</evidence>
<name>A0ACB9ETU4_9ASTR</name>
<dbReference type="EMBL" id="CM042034">
    <property type="protein sequence ID" value="KAI3762111.1"/>
    <property type="molecule type" value="Genomic_DNA"/>
</dbReference>
<proteinExistence type="predicted"/>
<dbReference type="Proteomes" id="UP001056120">
    <property type="component" value="Linkage Group LG17"/>
</dbReference>
<organism evidence="1 2">
    <name type="scientific">Smallanthus sonchifolius</name>
    <dbReference type="NCBI Taxonomy" id="185202"/>
    <lineage>
        <taxon>Eukaryota</taxon>
        <taxon>Viridiplantae</taxon>
        <taxon>Streptophyta</taxon>
        <taxon>Embryophyta</taxon>
        <taxon>Tracheophyta</taxon>
        <taxon>Spermatophyta</taxon>
        <taxon>Magnoliopsida</taxon>
        <taxon>eudicotyledons</taxon>
        <taxon>Gunneridae</taxon>
        <taxon>Pentapetalae</taxon>
        <taxon>asterids</taxon>
        <taxon>campanulids</taxon>
        <taxon>Asterales</taxon>
        <taxon>Asteraceae</taxon>
        <taxon>Asteroideae</taxon>
        <taxon>Heliantheae alliance</taxon>
        <taxon>Millerieae</taxon>
        <taxon>Smallanthus</taxon>
    </lineage>
</organism>
<reference evidence="2" key="1">
    <citation type="journal article" date="2022" name="Mol. Ecol. Resour.">
        <title>The genomes of chicory, endive, great burdock and yacon provide insights into Asteraceae palaeo-polyploidization history and plant inulin production.</title>
        <authorList>
            <person name="Fan W."/>
            <person name="Wang S."/>
            <person name="Wang H."/>
            <person name="Wang A."/>
            <person name="Jiang F."/>
            <person name="Liu H."/>
            <person name="Zhao H."/>
            <person name="Xu D."/>
            <person name="Zhang Y."/>
        </authorList>
    </citation>
    <scope>NUCLEOTIDE SEQUENCE [LARGE SCALE GENOMIC DNA]</scope>
    <source>
        <strain evidence="2">cv. Yunnan</strain>
    </source>
</reference>